<accession>A0ABD3R5Y2</accession>
<evidence type="ECO:0000256" key="1">
    <source>
        <dbReference type="SAM" id="MobiDB-lite"/>
    </source>
</evidence>
<comment type="caution">
    <text evidence="4">The sequence shown here is derived from an EMBL/GenBank/DDBJ whole genome shotgun (WGS) entry which is preliminary data.</text>
</comment>
<dbReference type="AlphaFoldDB" id="A0ABD3R5Y2"/>
<keyword evidence="2" id="KW-0812">Transmembrane</keyword>
<feature type="transmembrane region" description="Helical" evidence="2">
    <location>
        <begin position="373"/>
        <end position="395"/>
    </location>
</feature>
<evidence type="ECO:0000313" key="4">
    <source>
        <dbReference type="EMBL" id="KAL3808022.1"/>
    </source>
</evidence>
<keyword evidence="2" id="KW-1133">Transmembrane helix</keyword>
<feature type="compositionally biased region" description="Basic and acidic residues" evidence="1">
    <location>
        <begin position="426"/>
        <end position="436"/>
    </location>
</feature>
<feature type="chain" id="PRO_5044798957" evidence="3">
    <location>
        <begin position="22"/>
        <end position="628"/>
    </location>
</feature>
<proteinExistence type="predicted"/>
<reference evidence="4 5" key="1">
    <citation type="submission" date="2024-10" db="EMBL/GenBank/DDBJ databases">
        <title>Updated reference genomes for cyclostephanoid diatoms.</title>
        <authorList>
            <person name="Roberts W.R."/>
            <person name="Alverson A.J."/>
        </authorList>
    </citation>
    <scope>NUCLEOTIDE SEQUENCE [LARGE SCALE GENOMIC DNA]</scope>
    <source>
        <strain evidence="4 5">AJA228-03</strain>
    </source>
</reference>
<protein>
    <submittedName>
        <fullName evidence="4">Uncharacterized protein</fullName>
    </submittedName>
</protein>
<keyword evidence="3" id="KW-0732">Signal</keyword>
<feature type="region of interest" description="Disordered" evidence="1">
    <location>
        <begin position="516"/>
        <end position="536"/>
    </location>
</feature>
<name>A0ABD3R5Y2_9STRA</name>
<feature type="compositionally biased region" description="Low complexity" evidence="1">
    <location>
        <begin position="527"/>
        <end position="536"/>
    </location>
</feature>
<evidence type="ECO:0000256" key="2">
    <source>
        <dbReference type="SAM" id="Phobius"/>
    </source>
</evidence>
<evidence type="ECO:0000313" key="5">
    <source>
        <dbReference type="Proteomes" id="UP001530377"/>
    </source>
</evidence>
<evidence type="ECO:0000256" key="3">
    <source>
        <dbReference type="SAM" id="SignalP"/>
    </source>
</evidence>
<gene>
    <name evidence="4" type="ORF">ACHAXA_009974</name>
</gene>
<dbReference type="EMBL" id="JALLPB020000557">
    <property type="protein sequence ID" value="KAL3808022.1"/>
    <property type="molecule type" value="Genomic_DNA"/>
</dbReference>
<keyword evidence="5" id="KW-1185">Reference proteome</keyword>
<feature type="signal peptide" evidence="3">
    <location>
        <begin position="1"/>
        <end position="21"/>
    </location>
</feature>
<dbReference type="Proteomes" id="UP001530377">
    <property type="component" value="Unassembled WGS sequence"/>
</dbReference>
<sequence>MSWFRLSALFVVRLLAPSTDADPLVGHGHGALVRRRARAIRGNRVVGAEQRRRLPGNDVDLDTLDECQELKGKNYDDCVEAWLAENPPPTPAPMVLLGEPLPTTISDIMGFAPPPSVASSESIASDSIAIDDSGAVDEAKYDAAENDVTGNVQGDSVDSLDEVKNATISDDFNETAPESYNGDTNVNKVESVLVNDVMYVNIGKYDMSLTIYSSPDTLKESENDEKNYSFERQYELAATTDHLRNVYEERCKKKVIALKINLTPVGETKMTQGIVLHSTFDGTVAFDDNSEPELQSETSFAFRGKQKQNFLRLFHGLYTEGMAVPSGSHKTADDITTMYDVAVKPTSNANGITDEIHEITSSDSSAENNDTTLIVLTITSVVVTVITLSGIAVFIRRSLRPQPESKLSLKWAVYDDGDKVEKVSDNEEGQDYHDGMADLSDLDGSSTAELEGKSFEGNSMQSSISSGEGRNFNLPFPVEFSSSSPNSEKEKFMRLNSDFLSALNDNASTWSFTDIGDDNKSNSYRDGGSSTTTKSCGTSLGGASDLFRNVMQYDEMVMPKEKLLDVPSSFQGDVSGIDDEYYGDGSSFIGEIHHGPSSSMGDVNDLEFENDGDGGSFIKEILSRDVGV</sequence>
<feature type="region of interest" description="Disordered" evidence="1">
    <location>
        <begin position="426"/>
        <end position="468"/>
    </location>
</feature>
<organism evidence="4 5">
    <name type="scientific">Cyclostephanos tholiformis</name>
    <dbReference type="NCBI Taxonomy" id="382380"/>
    <lineage>
        <taxon>Eukaryota</taxon>
        <taxon>Sar</taxon>
        <taxon>Stramenopiles</taxon>
        <taxon>Ochrophyta</taxon>
        <taxon>Bacillariophyta</taxon>
        <taxon>Coscinodiscophyceae</taxon>
        <taxon>Thalassiosirophycidae</taxon>
        <taxon>Stephanodiscales</taxon>
        <taxon>Stephanodiscaceae</taxon>
        <taxon>Cyclostephanos</taxon>
    </lineage>
</organism>
<feature type="compositionally biased region" description="Polar residues" evidence="1">
    <location>
        <begin position="456"/>
        <end position="468"/>
    </location>
</feature>
<keyword evidence="2" id="KW-0472">Membrane</keyword>